<dbReference type="AlphaFoldDB" id="A0A5B7K159"/>
<evidence type="ECO:0000256" key="1">
    <source>
        <dbReference type="SAM" id="SignalP"/>
    </source>
</evidence>
<evidence type="ECO:0000313" key="2">
    <source>
        <dbReference type="EMBL" id="MPD04092.1"/>
    </source>
</evidence>
<sequence>MATPARAPRAVLLSRQPTSLSLLLVVWRATQSQDRRCVGQRVCCPKECGRLGLHFLFACVHSGVAARRDAAKSRPVCRCGGCIHQWGLVGGWVPPPSVE</sequence>
<evidence type="ECO:0000313" key="3">
    <source>
        <dbReference type="Proteomes" id="UP000324222"/>
    </source>
</evidence>
<accession>A0A5B7K159</accession>
<evidence type="ECO:0008006" key="4">
    <source>
        <dbReference type="Google" id="ProtNLM"/>
    </source>
</evidence>
<keyword evidence="1" id="KW-0732">Signal</keyword>
<feature type="signal peptide" evidence="1">
    <location>
        <begin position="1"/>
        <end position="32"/>
    </location>
</feature>
<protein>
    <recommendedName>
        <fullName evidence="4">Secreted protein</fullName>
    </recommendedName>
</protein>
<reference evidence="2 3" key="1">
    <citation type="submission" date="2019-05" db="EMBL/GenBank/DDBJ databases">
        <title>Another draft genome of Portunus trituberculatus and its Hox gene families provides insights of decapod evolution.</title>
        <authorList>
            <person name="Jeong J.-H."/>
            <person name="Song I."/>
            <person name="Kim S."/>
            <person name="Choi T."/>
            <person name="Kim D."/>
            <person name="Ryu S."/>
            <person name="Kim W."/>
        </authorList>
    </citation>
    <scope>NUCLEOTIDE SEQUENCE [LARGE SCALE GENOMIC DNA]</scope>
    <source>
        <tissue evidence="2">Muscle</tissue>
    </source>
</reference>
<organism evidence="2 3">
    <name type="scientific">Portunus trituberculatus</name>
    <name type="common">Swimming crab</name>
    <name type="synonym">Neptunus trituberculatus</name>
    <dbReference type="NCBI Taxonomy" id="210409"/>
    <lineage>
        <taxon>Eukaryota</taxon>
        <taxon>Metazoa</taxon>
        <taxon>Ecdysozoa</taxon>
        <taxon>Arthropoda</taxon>
        <taxon>Crustacea</taxon>
        <taxon>Multicrustacea</taxon>
        <taxon>Malacostraca</taxon>
        <taxon>Eumalacostraca</taxon>
        <taxon>Eucarida</taxon>
        <taxon>Decapoda</taxon>
        <taxon>Pleocyemata</taxon>
        <taxon>Brachyura</taxon>
        <taxon>Eubrachyura</taxon>
        <taxon>Portunoidea</taxon>
        <taxon>Portunidae</taxon>
        <taxon>Portuninae</taxon>
        <taxon>Portunus</taxon>
    </lineage>
</organism>
<name>A0A5B7K159_PORTR</name>
<proteinExistence type="predicted"/>
<feature type="chain" id="PRO_5022876862" description="Secreted protein" evidence="1">
    <location>
        <begin position="33"/>
        <end position="99"/>
    </location>
</feature>
<keyword evidence="3" id="KW-1185">Reference proteome</keyword>
<gene>
    <name evidence="2" type="ORF">E2C01_099762</name>
</gene>
<dbReference type="EMBL" id="VSRR010139389">
    <property type="protein sequence ID" value="MPD04092.1"/>
    <property type="molecule type" value="Genomic_DNA"/>
</dbReference>
<dbReference type="Proteomes" id="UP000324222">
    <property type="component" value="Unassembled WGS sequence"/>
</dbReference>
<comment type="caution">
    <text evidence="2">The sequence shown here is derived from an EMBL/GenBank/DDBJ whole genome shotgun (WGS) entry which is preliminary data.</text>
</comment>